<organism evidence="3 4">
    <name type="scientific">Kushneria marisflavi</name>
    <dbReference type="NCBI Taxonomy" id="157779"/>
    <lineage>
        <taxon>Bacteria</taxon>
        <taxon>Pseudomonadati</taxon>
        <taxon>Pseudomonadota</taxon>
        <taxon>Gammaproteobacteria</taxon>
        <taxon>Oceanospirillales</taxon>
        <taxon>Halomonadaceae</taxon>
        <taxon>Kushneria</taxon>
    </lineage>
</organism>
<dbReference type="PANTHER" id="PTHR42928:SF5">
    <property type="entry name" value="BLR1237 PROTEIN"/>
    <property type="match status" value="1"/>
</dbReference>
<keyword evidence="2" id="KW-0732">Signal</keyword>
<feature type="signal peptide" evidence="2">
    <location>
        <begin position="1"/>
        <end position="29"/>
    </location>
</feature>
<dbReference type="KEGG" id="kma:B9H00_15735"/>
<protein>
    <recommendedName>
        <fullName evidence="5">Tripartite tricarboxylate transporter substrate binding protein</fullName>
    </recommendedName>
</protein>
<dbReference type="SUPFAM" id="SSF53850">
    <property type="entry name" value="Periplasmic binding protein-like II"/>
    <property type="match status" value="1"/>
</dbReference>
<evidence type="ECO:0000256" key="1">
    <source>
        <dbReference type="ARBA" id="ARBA00006987"/>
    </source>
</evidence>
<feature type="chain" id="PRO_5011300329" description="Tripartite tricarboxylate transporter substrate binding protein" evidence="2">
    <location>
        <begin position="30"/>
        <end position="322"/>
    </location>
</feature>
<dbReference type="InterPro" id="IPR042100">
    <property type="entry name" value="Bug_dom1"/>
</dbReference>
<dbReference type="InterPro" id="IPR005064">
    <property type="entry name" value="BUG"/>
</dbReference>
<dbReference type="CDD" id="cd07012">
    <property type="entry name" value="PBP2_Bug_TTT"/>
    <property type="match status" value="1"/>
</dbReference>
<name>A0A240UT85_9GAMM</name>
<dbReference type="PANTHER" id="PTHR42928">
    <property type="entry name" value="TRICARBOXYLATE-BINDING PROTEIN"/>
    <property type="match status" value="1"/>
</dbReference>
<dbReference type="Pfam" id="PF03401">
    <property type="entry name" value="TctC"/>
    <property type="match status" value="1"/>
</dbReference>
<sequence>MTDGEIDNMKSLLSAFGAATILASSMAMAADYPSKNIEFIVPWSAGGGADTAVRAMQPSLEKALGATIVVRNLSGGGGAVGFSRAVASKPDGYTMTVPTNAVFTLEGLGNVAFTKDDFDYIARVLVEPYVLAVRKNDAWQNLDSLSSDLKASGKPLRIGASGVGSSSHIVALMLGEALGLNVEFIPFDGGSAAVSSAMGGHIDGVVLNPSEVISAVNGGRLTAIVTTGEERSGALPDTPTMEESGHDFELSQWRGIAAPKGLDPAIEQQWVEAIKKMVDDPQFRKTAQSIGTDVSPLYGDELDQFVERTSKPLIEEARAIRQ</sequence>
<evidence type="ECO:0000256" key="2">
    <source>
        <dbReference type="SAM" id="SignalP"/>
    </source>
</evidence>
<evidence type="ECO:0000313" key="4">
    <source>
        <dbReference type="Proteomes" id="UP000194457"/>
    </source>
</evidence>
<comment type="similarity">
    <text evidence="1">Belongs to the UPF0065 (bug) family.</text>
</comment>
<dbReference type="Gene3D" id="3.40.190.150">
    <property type="entry name" value="Bordetella uptake gene, domain 1"/>
    <property type="match status" value="1"/>
</dbReference>
<dbReference type="EMBL" id="CP021358">
    <property type="protein sequence ID" value="ART64325.1"/>
    <property type="molecule type" value="Genomic_DNA"/>
</dbReference>
<evidence type="ECO:0000313" key="3">
    <source>
        <dbReference type="EMBL" id="ART64325.1"/>
    </source>
</evidence>
<reference evidence="3 4" key="1">
    <citation type="submission" date="2017-05" db="EMBL/GenBank/DDBJ databases">
        <authorList>
            <person name="Song R."/>
            <person name="Chenine A.L."/>
            <person name="Ruprecht R.M."/>
        </authorList>
    </citation>
    <scope>NUCLEOTIDE SEQUENCE [LARGE SCALE GENOMIC DNA]</scope>
    <source>
        <strain evidence="3">SW32</strain>
    </source>
</reference>
<gene>
    <name evidence="3" type="ORF">B9H00_15735</name>
</gene>
<dbReference type="PIRSF" id="PIRSF017082">
    <property type="entry name" value="YflP"/>
    <property type="match status" value="1"/>
</dbReference>
<dbReference type="AlphaFoldDB" id="A0A240UT85"/>
<evidence type="ECO:0008006" key="5">
    <source>
        <dbReference type="Google" id="ProtNLM"/>
    </source>
</evidence>
<proteinExistence type="inferred from homology"/>
<dbReference type="Proteomes" id="UP000194457">
    <property type="component" value="Chromosome"/>
</dbReference>
<keyword evidence="4" id="KW-1185">Reference proteome</keyword>
<accession>A0A240UT85</accession>
<dbReference type="Gene3D" id="3.40.190.10">
    <property type="entry name" value="Periplasmic binding protein-like II"/>
    <property type="match status" value="1"/>
</dbReference>